<feature type="domain" description="Tail spike" evidence="1">
    <location>
        <begin position="146"/>
        <end position="347"/>
    </location>
</feature>
<reference evidence="2" key="1">
    <citation type="journal article" date="2021" name="Proc. Natl. Acad. Sci. U.S.A.">
        <title>A Catalog of Tens of Thousands of Viruses from Human Metagenomes Reveals Hidden Associations with Chronic Diseases.</title>
        <authorList>
            <person name="Tisza M.J."/>
            <person name="Buck C.B."/>
        </authorList>
    </citation>
    <scope>NUCLEOTIDE SEQUENCE</scope>
    <source>
        <strain evidence="2">CtKRD15</strain>
    </source>
</reference>
<dbReference type="EMBL" id="BK016201">
    <property type="protein sequence ID" value="DAG01970.1"/>
    <property type="molecule type" value="Genomic_DNA"/>
</dbReference>
<dbReference type="Pfam" id="PF06605">
    <property type="entry name" value="Prophage_tail"/>
    <property type="match status" value="1"/>
</dbReference>
<sequence length="767" mass="84509">MYSIYADGVCIYNDVFSLVDMKVVNPKLTLEDSAAGSLELTLPHTNKAYDTIVRMVTEISVKKHGEEIWSGRVLSESKDFWNNRVLYCEGELAYFNDSVQPPAEYAGKSVREYLEQLISVHNAKVGANRQFVLGAVTVVDENFPTYYTNYEKTMELLNALVETYGGHLRIRKVDGVRYLDYLEDYPDTCSQVIQFGSNLIDFTRNWDSTEYATAIVPLGNRLDESPIEALDAYLTVESVNNGSLYVQSDEAVKNYGWIVKTVTWDDVSDPAVLLEKAKEYLTDLQFDNLELELSALDLHYLDVNTEAVKLLDEIRVISRPHGLDRLFPVTKLEIPLDHPENTQFKMGDSVQVSLTSVSNQTNAAVLEKIDNLPKAHSILKEAQENATEIMNMATTGYITITRDEYGSDTLYISNVRDYTKADKLWKWNMNGLGYSNDGGKTFGLAITMDGSIVADYVNTGVLSADVIRAGVLKDISGNFSLDMATGTLTMKKGSIDIGNGNFTVDEQGNLYARRGTFAGTLSGAKGTFGGQLVAATGDFKGVVQAEDFLDRNGNSMMNGSKFASDYLDLYGITITNRSTGEITFAVSSTGRITINGQITMGAGSTINWANVGNTNLAYNPAYSMANDAYNLADDAMWEAETAYDRADRAYKLANSIEMPGYIKSTYIDSTTIRSPVIEGGQFYGEEFNIIAGSDFGSFNLYGPYGSTRYHMLAIEYYEGDAPYIDIYSPAGGYITIGRRSSGGVVYFEGHVDFSGATVRGLDLGTGE</sequence>
<dbReference type="InterPro" id="IPR010572">
    <property type="entry name" value="Tail_dom"/>
</dbReference>
<accession>A0A8S5V5E0</accession>
<organism evidence="2">
    <name type="scientific">Siphoviridae sp. ctKRD15</name>
    <dbReference type="NCBI Taxonomy" id="2825441"/>
    <lineage>
        <taxon>Viruses</taxon>
        <taxon>Duplodnaviria</taxon>
        <taxon>Heunggongvirae</taxon>
        <taxon>Uroviricota</taxon>
        <taxon>Caudoviricetes</taxon>
    </lineage>
</organism>
<evidence type="ECO:0000259" key="1">
    <source>
        <dbReference type="Pfam" id="PF06605"/>
    </source>
</evidence>
<evidence type="ECO:0000313" key="2">
    <source>
        <dbReference type="EMBL" id="DAG01970.1"/>
    </source>
</evidence>
<name>A0A8S5V5E0_9CAUD</name>
<protein>
    <submittedName>
        <fullName evidence="2">Tail protein</fullName>
    </submittedName>
</protein>
<proteinExistence type="predicted"/>